<evidence type="ECO:0000313" key="2">
    <source>
        <dbReference type="Proteomes" id="UP001221757"/>
    </source>
</evidence>
<organism evidence="1 2">
    <name type="scientific">Mycena rosella</name>
    <name type="common">Pink bonnet</name>
    <name type="synonym">Agaricus rosellus</name>
    <dbReference type="NCBI Taxonomy" id="1033263"/>
    <lineage>
        <taxon>Eukaryota</taxon>
        <taxon>Fungi</taxon>
        <taxon>Dikarya</taxon>
        <taxon>Basidiomycota</taxon>
        <taxon>Agaricomycotina</taxon>
        <taxon>Agaricomycetes</taxon>
        <taxon>Agaricomycetidae</taxon>
        <taxon>Agaricales</taxon>
        <taxon>Marasmiineae</taxon>
        <taxon>Mycenaceae</taxon>
        <taxon>Mycena</taxon>
    </lineage>
</organism>
<comment type="caution">
    <text evidence="1">The sequence shown here is derived from an EMBL/GenBank/DDBJ whole genome shotgun (WGS) entry which is preliminary data.</text>
</comment>
<dbReference type="Proteomes" id="UP001221757">
    <property type="component" value="Unassembled WGS sequence"/>
</dbReference>
<gene>
    <name evidence="1" type="ORF">B0H17DRAFT_907037</name>
</gene>
<sequence>MEIGSPMAAMYLLGNPDCYKSHIYVNFAWRTYVTFVKKYWFLQLEAEARMGEDVPEDNVAIQSKEGEFMASSVVDDYAMRPAVYERVNLYEWIQCSQK</sequence>
<dbReference type="AlphaFoldDB" id="A0AAD7H1W2"/>
<feature type="non-terminal residue" evidence="1">
    <location>
        <position position="98"/>
    </location>
</feature>
<evidence type="ECO:0000313" key="1">
    <source>
        <dbReference type="EMBL" id="KAJ7710364.1"/>
    </source>
</evidence>
<reference evidence="1" key="1">
    <citation type="submission" date="2023-03" db="EMBL/GenBank/DDBJ databases">
        <title>Massive genome expansion in bonnet fungi (Mycena s.s.) driven by repeated elements and novel gene families across ecological guilds.</title>
        <authorList>
            <consortium name="Lawrence Berkeley National Laboratory"/>
            <person name="Harder C.B."/>
            <person name="Miyauchi S."/>
            <person name="Viragh M."/>
            <person name="Kuo A."/>
            <person name="Thoen E."/>
            <person name="Andreopoulos B."/>
            <person name="Lu D."/>
            <person name="Skrede I."/>
            <person name="Drula E."/>
            <person name="Henrissat B."/>
            <person name="Morin E."/>
            <person name="Kohler A."/>
            <person name="Barry K."/>
            <person name="LaButti K."/>
            <person name="Morin E."/>
            <person name="Salamov A."/>
            <person name="Lipzen A."/>
            <person name="Mereny Z."/>
            <person name="Hegedus B."/>
            <person name="Baldrian P."/>
            <person name="Stursova M."/>
            <person name="Weitz H."/>
            <person name="Taylor A."/>
            <person name="Grigoriev I.V."/>
            <person name="Nagy L.G."/>
            <person name="Martin F."/>
            <person name="Kauserud H."/>
        </authorList>
    </citation>
    <scope>NUCLEOTIDE SEQUENCE</scope>
    <source>
        <strain evidence="1">CBHHK067</strain>
    </source>
</reference>
<keyword evidence="2" id="KW-1185">Reference proteome</keyword>
<proteinExistence type="predicted"/>
<accession>A0AAD7H1W2</accession>
<protein>
    <submittedName>
        <fullName evidence="1">Uncharacterized protein</fullName>
    </submittedName>
</protein>
<name>A0AAD7H1W2_MYCRO</name>
<dbReference type="EMBL" id="JARKIE010000001">
    <property type="protein sequence ID" value="KAJ7710364.1"/>
    <property type="molecule type" value="Genomic_DNA"/>
</dbReference>